<evidence type="ECO:0000259" key="1">
    <source>
        <dbReference type="Pfam" id="PF10433"/>
    </source>
</evidence>
<accession>A0A6A5VIV5</accession>
<feature type="domain" description="RSE1/DDB1/CPSF1 first beta-propeller" evidence="1">
    <location>
        <begin position="65"/>
        <end position="465"/>
    </location>
</feature>
<dbReference type="Pfam" id="PF10433">
    <property type="entry name" value="Beta-prop_RSE1_1st"/>
    <property type="match status" value="1"/>
</dbReference>
<sequence>MDFQVQGSVLVDGEWVSRSADVYHIMSSAQLHEDVDMDDVATAQPLAPPEIGILSKTVINSPLYTTIIPANIRHKDVDDVVFVGEDFVQLKEICDYGHLRHVATKSDFKGKILAARAFGNPRKVQINTSEQNPLLKRTSLHRPRRSTTGEEMDILPLEVIVLTLSTRTLMFLWARDSNVGPATFVQKTIQLPTSASRFNRPGQFLSIDPRCRAIAVAAAEGCFMLYKTKTMDIWRRDLEAGRDEVPVVEEAQFAIDGRIMHMEFLSPGTDDDPHVILIFIIVHEGNTKVASFDWDFRNTLGTPSRPTRSVLDFENRNPPLLIPLSRGPDFILVQSEYISVCKGVLAGPPVTSKTSIPARFLDTLRPGNNKNIPLWVQWDRAPRNPGFAKEAFYLAREDGMILYVELGGNTNLLEISDAGSWPCPIDTAFACLRAANSEFAQSYPDVLVAGGLGSDGHLCKVGAWPKEYANQVPYPESLAFDLIESLPSWAPVTDMAVAPLENIPLPYDRTRASVFVSNGKSPYGEVSQLRRGIRALVDGTFGGMEGSTGLWIVDHGSTALEQDGTLGGQDYATYVVNVPGETLVFRASRTKEEGLFSQGGFGSARDGGVLGTEQPVQDGLIRNMETVSACPITESHAVQVTHHEARVVLRPHLSLVDSITFRSPLLGAATKSGVPYIVVAVNEGAQTFLQTIHFRDDGSFRPMNQETGRHLLIGDPTCIEILVSNAVGPLVFVGTTDAGFSLFAVKDQNSLVQIYHTPGIPNGPRELQHVYESAVLLTAHEHEKLLCGTRIGMLIAMDLAKLGKTHPNLLLRHSKEYSITKMGSTAVYITPNKIDDSMAFLACGADFCRVHLSIQDFEIHIDSIWLHDPSCPTYMQGAPNAVDQVPLAADSGQDKRKLGGFILAVFGDRMVYARLDYDITWSGQVGSPSIPEKGKVIPRKLPISSTPTNIMVAEDLPHHMIVVTNVLREEHASIHKYRKMVSSIRVIDLLNHGRIADADIKEELPSSTPKKKLEHIEVPLNTYERVHSMVRWVFLGNEDRQHALVVVGTGVTEAPGKETGRRLVLNVGKTGLKLQDSKRFPHPVRCIAVYDNQHIVSIIGTVLQIEQIERTQVAKWKIRSAVHLPSNGVDMTVSEDFIYVSTSHDSHLCFRVTKLPEPNEHERAFELTQVFSDSRQRPSLHHLLYTQTLLSVDPSDATRTIPTQFSFVLLTDKNASVTCLFHPLSASRQDAASTLFEACLPRSIIRLERGNTRPPWRRSFTMKYGISRPSSIGVVDDDFIGACTDGTIYNFAILTDKALHLLRLLQHLIEAKQKRDPTLQFSTVKKMSGHIYNLLQNRAEGSQDGDIKARDVDPAVQGRGPAAPRLRHVDGDLLGRFFEQGGNLKRLVEEGCEEDVGKLFVEKTQWLFQMLESVGVVVNPEERMATVEEWVKELLLPLL</sequence>
<protein>
    <recommendedName>
        <fullName evidence="1">RSE1/DDB1/CPSF1 first beta-propeller domain-containing protein</fullName>
    </recommendedName>
</protein>
<evidence type="ECO:0000313" key="3">
    <source>
        <dbReference type="Proteomes" id="UP000800036"/>
    </source>
</evidence>
<dbReference type="Proteomes" id="UP000800036">
    <property type="component" value="Unassembled WGS sequence"/>
</dbReference>
<dbReference type="InterPro" id="IPR018846">
    <property type="entry name" value="Beta-prop_RSE1/DDB1/CPSF1_1st"/>
</dbReference>
<name>A0A6A5VIV5_9PLEO</name>
<keyword evidence="3" id="KW-1185">Reference proteome</keyword>
<gene>
    <name evidence="2" type="ORF">BU23DRAFT_455784</name>
</gene>
<organism evidence="2 3">
    <name type="scientific">Bimuria novae-zelandiae CBS 107.79</name>
    <dbReference type="NCBI Taxonomy" id="1447943"/>
    <lineage>
        <taxon>Eukaryota</taxon>
        <taxon>Fungi</taxon>
        <taxon>Dikarya</taxon>
        <taxon>Ascomycota</taxon>
        <taxon>Pezizomycotina</taxon>
        <taxon>Dothideomycetes</taxon>
        <taxon>Pleosporomycetidae</taxon>
        <taxon>Pleosporales</taxon>
        <taxon>Massarineae</taxon>
        <taxon>Didymosphaeriaceae</taxon>
        <taxon>Bimuria</taxon>
    </lineage>
</organism>
<dbReference type="OrthoDB" id="20774at2759"/>
<dbReference type="PANTHER" id="PTHR10644">
    <property type="entry name" value="DNA REPAIR/RNA PROCESSING CPSF FAMILY"/>
    <property type="match status" value="1"/>
</dbReference>
<dbReference type="EMBL" id="ML976666">
    <property type="protein sequence ID" value="KAF1976560.1"/>
    <property type="molecule type" value="Genomic_DNA"/>
</dbReference>
<dbReference type="InterPro" id="IPR015943">
    <property type="entry name" value="WD40/YVTN_repeat-like_dom_sf"/>
</dbReference>
<proteinExistence type="predicted"/>
<dbReference type="Gene3D" id="2.130.10.10">
    <property type="entry name" value="YVTN repeat-like/Quinoprotein amine dehydrogenase"/>
    <property type="match status" value="3"/>
</dbReference>
<dbReference type="InterPro" id="IPR050358">
    <property type="entry name" value="RSE1/DDB1/CFT1"/>
</dbReference>
<reference evidence="2" key="1">
    <citation type="journal article" date="2020" name="Stud. Mycol.">
        <title>101 Dothideomycetes genomes: a test case for predicting lifestyles and emergence of pathogens.</title>
        <authorList>
            <person name="Haridas S."/>
            <person name="Albert R."/>
            <person name="Binder M."/>
            <person name="Bloem J."/>
            <person name="Labutti K."/>
            <person name="Salamov A."/>
            <person name="Andreopoulos B."/>
            <person name="Baker S."/>
            <person name="Barry K."/>
            <person name="Bills G."/>
            <person name="Bluhm B."/>
            <person name="Cannon C."/>
            <person name="Castanera R."/>
            <person name="Culley D."/>
            <person name="Daum C."/>
            <person name="Ezra D."/>
            <person name="Gonzalez J."/>
            <person name="Henrissat B."/>
            <person name="Kuo A."/>
            <person name="Liang C."/>
            <person name="Lipzen A."/>
            <person name="Lutzoni F."/>
            <person name="Magnuson J."/>
            <person name="Mondo S."/>
            <person name="Nolan M."/>
            <person name="Ohm R."/>
            <person name="Pangilinan J."/>
            <person name="Park H.-J."/>
            <person name="Ramirez L."/>
            <person name="Alfaro M."/>
            <person name="Sun H."/>
            <person name="Tritt A."/>
            <person name="Yoshinaga Y."/>
            <person name="Zwiers L.-H."/>
            <person name="Turgeon B."/>
            <person name="Goodwin S."/>
            <person name="Spatafora J."/>
            <person name="Crous P."/>
            <person name="Grigoriev I."/>
        </authorList>
    </citation>
    <scope>NUCLEOTIDE SEQUENCE</scope>
    <source>
        <strain evidence="2">CBS 107.79</strain>
    </source>
</reference>
<evidence type="ECO:0000313" key="2">
    <source>
        <dbReference type="EMBL" id="KAF1976560.1"/>
    </source>
</evidence>